<comment type="caution">
    <text evidence="2">The sequence shown here is derived from an EMBL/GenBank/DDBJ whole genome shotgun (WGS) entry which is preliminary data.</text>
</comment>
<proteinExistence type="predicted"/>
<dbReference type="InParanoid" id="G4TCD6"/>
<organism evidence="2 3">
    <name type="scientific">Serendipita indica (strain DSM 11827)</name>
    <name type="common">Root endophyte fungus</name>
    <name type="synonym">Piriformospora indica</name>
    <dbReference type="NCBI Taxonomy" id="1109443"/>
    <lineage>
        <taxon>Eukaryota</taxon>
        <taxon>Fungi</taxon>
        <taxon>Dikarya</taxon>
        <taxon>Basidiomycota</taxon>
        <taxon>Agaricomycotina</taxon>
        <taxon>Agaricomycetes</taxon>
        <taxon>Sebacinales</taxon>
        <taxon>Serendipitaceae</taxon>
        <taxon>Serendipita</taxon>
    </lineage>
</organism>
<dbReference type="OrthoDB" id="2537650at2759"/>
<feature type="compositionally biased region" description="Polar residues" evidence="1">
    <location>
        <begin position="54"/>
        <end position="63"/>
    </location>
</feature>
<accession>G4TCD6</accession>
<evidence type="ECO:0000313" key="2">
    <source>
        <dbReference type="EMBL" id="CCA68990.1"/>
    </source>
</evidence>
<dbReference type="AlphaFoldDB" id="G4TCD6"/>
<feature type="compositionally biased region" description="Polar residues" evidence="1">
    <location>
        <begin position="101"/>
        <end position="120"/>
    </location>
</feature>
<feature type="region of interest" description="Disordered" evidence="1">
    <location>
        <begin position="1"/>
        <end position="153"/>
    </location>
</feature>
<sequence>MWFSRSSGRKHGKGQQEYPPTTSSPVKPLLNNEENYTLSRSRDSSPTKARLVETPSSFSTIHGQGQRPEFSRSITTPVFGSPPPDALNLLDSGAPSAPRLSISSSNAGNRDAPSSPTVGASNRFLHPGGFLQPPPSARSLRNPSYTNLIGEDEAEGGDRLFDAFTGRPLATMNPMRGGGADALPTIHQIGSDLEVIGPSNGAAGGGHKHRGSGEMEDPARVQMWEYLSKIRTLQAEVAALHFAMDGQALGDPWGAARTGGRSRSGSVNNLNKDARAGFVEKNSSAPKVAIPTEPLLVRSKTRGGSNDSDEERGEDKKAKIEEDFQALDKMYEDKQDVLTSVTTKLKELASAVRAYHELENPIINPTSRHNTLESHGHVFYDSPAAISTSNSSPVKKPITIESSRAVPRLSLAPILTASPSSSLPPSPLSKPHNHQTQVPPRARRTSLEMGAGGGPHHYTPISPGTPGPQAFPLPPQSPKR</sequence>
<evidence type="ECO:0000256" key="1">
    <source>
        <dbReference type="SAM" id="MobiDB-lite"/>
    </source>
</evidence>
<dbReference type="Proteomes" id="UP000007148">
    <property type="component" value="Unassembled WGS sequence"/>
</dbReference>
<feature type="compositionally biased region" description="Pro residues" evidence="1">
    <location>
        <begin position="463"/>
        <end position="480"/>
    </location>
</feature>
<evidence type="ECO:0000313" key="3">
    <source>
        <dbReference type="Proteomes" id="UP000007148"/>
    </source>
</evidence>
<feature type="region of interest" description="Disordered" evidence="1">
    <location>
        <begin position="277"/>
        <end position="319"/>
    </location>
</feature>
<dbReference type="HOGENOM" id="CLU_630317_0_0_1"/>
<dbReference type="EMBL" id="CAFZ01000044">
    <property type="protein sequence ID" value="CCA68990.1"/>
    <property type="molecule type" value="Genomic_DNA"/>
</dbReference>
<name>G4TCD6_SERID</name>
<protein>
    <submittedName>
        <fullName evidence="2">Uncharacterized protein</fullName>
    </submittedName>
</protein>
<keyword evidence="3" id="KW-1185">Reference proteome</keyword>
<reference evidence="2 3" key="1">
    <citation type="journal article" date="2011" name="PLoS Pathog.">
        <title>Endophytic Life Strategies Decoded by Genome and Transcriptome Analyses of the Mutualistic Root Symbiont Piriformospora indica.</title>
        <authorList>
            <person name="Zuccaro A."/>
            <person name="Lahrmann U."/>
            <person name="Guldener U."/>
            <person name="Langen G."/>
            <person name="Pfiffi S."/>
            <person name="Biedenkopf D."/>
            <person name="Wong P."/>
            <person name="Samans B."/>
            <person name="Grimm C."/>
            <person name="Basiewicz M."/>
            <person name="Murat C."/>
            <person name="Martin F."/>
            <person name="Kogel K.H."/>
        </authorList>
    </citation>
    <scope>NUCLEOTIDE SEQUENCE [LARGE SCALE GENOMIC DNA]</scope>
    <source>
        <strain evidence="2 3">DSM 11827</strain>
    </source>
</reference>
<gene>
    <name evidence="2" type="ORF">PIIN_02850</name>
</gene>
<feature type="region of interest" description="Disordered" evidence="1">
    <location>
        <begin position="415"/>
        <end position="480"/>
    </location>
</feature>